<dbReference type="Proteomes" id="UP000002872">
    <property type="component" value="Unassembled WGS sequence"/>
</dbReference>
<organism evidence="1 2">
    <name type="scientific">Nematocida parisii (strain ERTm3)</name>
    <name type="common">Nematode killer fungus</name>
    <dbReference type="NCBI Taxonomy" id="935791"/>
    <lineage>
        <taxon>Eukaryota</taxon>
        <taxon>Fungi</taxon>
        <taxon>Fungi incertae sedis</taxon>
        <taxon>Microsporidia</taxon>
        <taxon>Nematocida</taxon>
    </lineage>
</organism>
<dbReference type="OMA" id="SIWDNVN"/>
<evidence type="ECO:0000313" key="1">
    <source>
        <dbReference type="EMBL" id="EIJ87210.1"/>
    </source>
</evidence>
<gene>
    <name evidence="1" type="ORF">NEQG_02545</name>
</gene>
<dbReference type="AlphaFoldDB" id="I3EDB3"/>
<proteinExistence type="predicted"/>
<dbReference type="OrthoDB" id="2193356at2759"/>
<dbReference type="HOGENOM" id="CLU_711917_0_0_1"/>
<protein>
    <submittedName>
        <fullName evidence="1">Uncharacterized protein</fullName>
    </submittedName>
</protein>
<dbReference type="EMBL" id="GL870884">
    <property type="protein sequence ID" value="EIJ87210.1"/>
    <property type="molecule type" value="Genomic_DNA"/>
</dbReference>
<dbReference type="VEuPathDB" id="MicrosporidiaDB:NEQG_02545"/>
<keyword evidence="2" id="KW-1185">Reference proteome</keyword>
<accession>I3EDB3</accession>
<reference evidence="1" key="1">
    <citation type="submission" date="2011-01" db="EMBL/GenBank/DDBJ databases">
        <title>The Genome Sequence of Nematocida parisii strain ERTm3.</title>
        <authorList>
            <consortium name="The Broad Institute Genome Sequencing Platform"/>
            <consortium name="The Broad Institute Genome Sequencing Center for Infectious Disease"/>
            <person name="Cuomo C."/>
            <person name="Troemel E."/>
            <person name="Young S.K."/>
            <person name="Zeng Q."/>
            <person name="Gargeya S."/>
            <person name="Fitzgerald M."/>
            <person name="Haas B."/>
            <person name="Abouelleil A."/>
            <person name="Alvarado L."/>
            <person name="Arachchi H.M."/>
            <person name="Berlin A."/>
            <person name="Chapman S.B."/>
            <person name="Gearin G."/>
            <person name="Goldberg J."/>
            <person name="Griggs A."/>
            <person name="Gujja S."/>
            <person name="Hansen M."/>
            <person name="Heiman D."/>
            <person name="Howarth C."/>
            <person name="Larimer J."/>
            <person name="Lui A."/>
            <person name="MacDonald P.J.P."/>
            <person name="McCowen C."/>
            <person name="Montmayeur A."/>
            <person name="Murphy C."/>
            <person name="Neiman D."/>
            <person name="Pearson M."/>
            <person name="Priest M."/>
            <person name="Roberts A."/>
            <person name="Saif S."/>
            <person name="Shea T."/>
            <person name="Sisk P."/>
            <person name="Stolte C."/>
            <person name="Sykes S."/>
            <person name="Wortman J."/>
            <person name="Nusbaum C."/>
            <person name="Birren B."/>
        </authorList>
    </citation>
    <scope>NUCLEOTIDE SEQUENCE</scope>
    <source>
        <strain evidence="1">ERTm3</strain>
    </source>
</reference>
<name>I3EDB3_NEMP3</name>
<sequence>MCIVCLMVWCSETGKYLSFKKERVCSFFTRNNIGISTHVILKIEMKGGSYSSEEILHLNSELEPESNCKYILTKPEYSLKIYINAYARMFLKTEKNKVVFPVSSELSVSLVLSSLENYFPIFPYFDGFALYRHLKLENSTSLQKVEMHKKAAEVGPVLHLQPSNPFGMSRQFPSAFSNEFYQLKNLNSSTVFAKKYIVSIYGHFLFACKKGTDGSLGYTLEITEDLISYPQIVGSKVFAIIEQNGTRWSLFNKDTDAVRTLLYYIERAPRHLPRETETIAETAESWEKKCDNVRDIVTYNISSSSLPTASVLFPRSIPKLKEEINKEQSAEFLIRKLESHVQRSIWDNVNIEFLVYLLSMQGISLASEIHEEIREYSLHRKRILQKIKEIEDSL</sequence>
<dbReference type="InParanoid" id="I3EDB3"/>
<evidence type="ECO:0000313" key="2">
    <source>
        <dbReference type="Proteomes" id="UP000002872"/>
    </source>
</evidence>